<dbReference type="Proteomes" id="UP000094224">
    <property type="component" value="Unassembled WGS sequence"/>
</dbReference>
<dbReference type="InterPro" id="IPR016461">
    <property type="entry name" value="COMT-like"/>
</dbReference>
<dbReference type="InterPro" id="IPR029063">
    <property type="entry name" value="SAM-dependent_MTases_sf"/>
</dbReference>
<keyword evidence="2" id="KW-0808">Transferase</keyword>
<dbReference type="PIRSF" id="PIRSF005739">
    <property type="entry name" value="O-mtase"/>
    <property type="match status" value="1"/>
</dbReference>
<sequence>MSGAWATQALAVTAEMRLADHLAGGMSTEELAATVGADRRGLHRLMRYLASLGVLRTVGDRFELTEVGQLLRSDQANSMRVLASLYGGPFYESFAALGRAVRTGEDSFTHIFGQHHFDFFAERPELEFNQAMAVSTAALQRVTEVVEFTGARVVVDVGGGNGELLKHILAAHPHLRGVLFDRPDTLASAKANMVRYLSRCDLVPGDFTSRVPAGGDMYVLSRVLHDWDDQRCAEILKRCAESMSATAELLVIERLLSESNSASLAAAWDIHMLCNVGGEERTVDHYRSLLADAGLQLRHQHQLPLEFELLRATKSVENQVESTPPTSI</sequence>
<dbReference type="InterPro" id="IPR012967">
    <property type="entry name" value="COMT_dimerisation"/>
</dbReference>
<gene>
    <name evidence="7" type="ORF">BHQ21_16480</name>
</gene>
<proteinExistence type="predicted"/>
<keyword evidence="1" id="KW-0489">Methyltransferase</keyword>
<evidence type="ECO:0000259" key="6">
    <source>
        <dbReference type="Pfam" id="PF08100"/>
    </source>
</evidence>
<dbReference type="Gene3D" id="1.10.287.1350">
    <property type="match status" value="1"/>
</dbReference>
<feature type="domain" description="O-methyltransferase C-terminal" evidence="5">
    <location>
        <begin position="94"/>
        <end position="295"/>
    </location>
</feature>
<dbReference type="STRING" id="243061.AWC25_03260"/>
<evidence type="ECO:0000313" key="7">
    <source>
        <dbReference type="EMBL" id="ODR04775.1"/>
    </source>
</evidence>
<dbReference type="Gene3D" id="3.40.50.150">
    <property type="entry name" value="Vaccinia Virus protein VP39"/>
    <property type="match status" value="1"/>
</dbReference>
<organism evidence="7 8">
    <name type="scientific">Mycobacterium sherrisii</name>
    <dbReference type="NCBI Taxonomy" id="243061"/>
    <lineage>
        <taxon>Bacteria</taxon>
        <taxon>Bacillati</taxon>
        <taxon>Actinomycetota</taxon>
        <taxon>Actinomycetes</taxon>
        <taxon>Mycobacteriales</taxon>
        <taxon>Mycobacteriaceae</taxon>
        <taxon>Mycobacterium</taxon>
        <taxon>Mycobacterium simiae complex</taxon>
    </lineage>
</organism>
<keyword evidence="8" id="KW-1185">Reference proteome</keyword>
<feature type="active site" description="Proton acceptor" evidence="4">
    <location>
        <position position="225"/>
    </location>
</feature>
<accession>A0A1E3SRF1</accession>
<dbReference type="Gene3D" id="1.10.10.10">
    <property type="entry name" value="Winged helix-like DNA-binding domain superfamily/Winged helix DNA-binding domain"/>
    <property type="match status" value="1"/>
</dbReference>
<evidence type="ECO:0000313" key="8">
    <source>
        <dbReference type="Proteomes" id="UP000094224"/>
    </source>
</evidence>
<dbReference type="GO" id="GO:0032259">
    <property type="term" value="P:methylation"/>
    <property type="evidence" value="ECO:0007669"/>
    <property type="project" value="UniProtKB-KW"/>
</dbReference>
<dbReference type="PANTHER" id="PTHR43712:SF2">
    <property type="entry name" value="O-METHYLTRANSFERASE CICE"/>
    <property type="match status" value="1"/>
</dbReference>
<dbReference type="EMBL" id="MIHC01000028">
    <property type="protein sequence ID" value="ODR04775.1"/>
    <property type="molecule type" value="Genomic_DNA"/>
</dbReference>
<dbReference type="InterPro" id="IPR001077">
    <property type="entry name" value="COMT_C"/>
</dbReference>
<evidence type="ECO:0000256" key="1">
    <source>
        <dbReference type="ARBA" id="ARBA00022603"/>
    </source>
</evidence>
<evidence type="ECO:0000259" key="5">
    <source>
        <dbReference type="Pfam" id="PF00891"/>
    </source>
</evidence>
<evidence type="ECO:0000256" key="2">
    <source>
        <dbReference type="ARBA" id="ARBA00022679"/>
    </source>
</evidence>
<evidence type="ECO:0008006" key="9">
    <source>
        <dbReference type="Google" id="ProtNLM"/>
    </source>
</evidence>
<dbReference type="Pfam" id="PF00891">
    <property type="entry name" value="Methyltransf_2"/>
    <property type="match status" value="1"/>
</dbReference>
<dbReference type="InterPro" id="IPR036388">
    <property type="entry name" value="WH-like_DNA-bd_sf"/>
</dbReference>
<dbReference type="PANTHER" id="PTHR43712">
    <property type="entry name" value="PUTATIVE (AFU_ORTHOLOGUE AFUA_4G14580)-RELATED"/>
    <property type="match status" value="1"/>
</dbReference>
<dbReference type="SUPFAM" id="SSF46785">
    <property type="entry name" value="Winged helix' DNA-binding domain"/>
    <property type="match status" value="1"/>
</dbReference>
<dbReference type="GO" id="GO:0008171">
    <property type="term" value="F:O-methyltransferase activity"/>
    <property type="evidence" value="ECO:0007669"/>
    <property type="project" value="InterPro"/>
</dbReference>
<dbReference type="AlphaFoldDB" id="A0A1E3SRF1"/>
<dbReference type="PROSITE" id="PS51683">
    <property type="entry name" value="SAM_OMT_II"/>
    <property type="match status" value="1"/>
</dbReference>
<dbReference type="GO" id="GO:0046983">
    <property type="term" value="F:protein dimerization activity"/>
    <property type="evidence" value="ECO:0007669"/>
    <property type="project" value="InterPro"/>
</dbReference>
<dbReference type="InterPro" id="IPR036390">
    <property type="entry name" value="WH_DNA-bd_sf"/>
</dbReference>
<evidence type="ECO:0000256" key="4">
    <source>
        <dbReference type="PIRSR" id="PIRSR005739-1"/>
    </source>
</evidence>
<protein>
    <recommendedName>
        <fullName evidence="9">O-methyltransferase domain-containing protein</fullName>
    </recommendedName>
</protein>
<dbReference type="Pfam" id="PF08100">
    <property type="entry name" value="Dimerisation"/>
    <property type="match status" value="1"/>
</dbReference>
<keyword evidence="3" id="KW-0949">S-adenosyl-L-methionine</keyword>
<reference evidence="8" key="1">
    <citation type="submission" date="2016-09" db="EMBL/GenBank/DDBJ databases">
        <authorList>
            <person name="Greninger A.L."/>
            <person name="Jerome K.R."/>
            <person name="Mcnair B."/>
            <person name="Wallis C."/>
            <person name="Fang F."/>
        </authorList>
    </citation>
    <scope>NUCLEOTIDE SEQUENCE [LARGE SCALE GENOMIC DNA]</scope>
    <source>
        <strain evidence="8">BC1_M4</strain>
    </source>
</reference>
<comment type="caution">
    <text evidence="7">The sequence shown here is derived from an EMBL/GenBank/DDBJ whole genome shotgun (WGS) entry which is preliminary data.</text>
</comment>
<dbReference type="SUPFAM" id="SSF53335">
    <property type="entry name" value="S-adenosyl-L-methionine-dependent methyltransferases"/>
    <property type="match status" value="1"/>
</dbReference>
<feature type="domain" description="O-methyltransferase dimerisation" evidence="6">
    <location>
        <begin position="1"/>
        <end position="71"/>
    </location>
</feature>
<evidence type="ECO:0000256" key="3">
    <source>
        <dbReference type="ARBA" id="ARBA00022691"/>
    </source>
</evidence>
<name>A0A1E3SRF1_9MYCO</name>